<dbReference type="InterPro" id="IPR021316">
    <property type="entry name" value="DUF2913"/>
</dbReference>
<dbReference type="Pfam" id="PF11140">
    <property type="entry name" value="DUF2913"/>
    <property type="match status" value="1"/>
</dbReference>
<dbReference type="RefSeq" id="WP_038178390.1">
    <property type="nucleotide sequence ID" value="NZ_AP024903.1"/>
</dbReference>
<evidence type="ECO:0000313" key="1">
    <source>
        <dbReference type="EMBL" id="MDW6092839.1"/>
    </source>
</evidence>
<comment type="caution">
    <text evidence="1">The sequence shown here is derived from an EMBL/GenBank/DDBJ whole genome shotgun (WGS) entry which is preliminary data.</text>
</comment>
<sequence>MSAYHEEIQRLVNTALTELAQAHQCGQLVDAPVANNHFLIRWVTNALKQQRFHRCVGDDLTRWQKAGRSQGNHAGLERIFQRISAYYHLFFTSDGSTKQSVTDQQIELFLDTMTEAGWEVSTSEPLVGCGKVQLFTQSPNSLALCAQQCEACFDGTRLTQPMSFFVRGNHSQFVDQAWQAGLMVHKRTDYKSNVKYHGEYLIYPDNRGDQLAEIPIGFQVD</sequence>
<gene>
    <name evidence="1" type="ORF">SBX64_09800</name>
</gene>
<proteinExistence type="predicted"/>
<dbReference type="Proteomes" id="UP001279860">
    <property type="component" value="Unassembled WGS sequence"/>
</dbReference>
<evidence type="ECO:0000313" key="2">
    <source>
        <dbReference type="Proteomes" id="UP001279860"/>
    </source>
</evidence>
<protein>
    <submittedName>
        <fullName evidence="1">DUF2913 family protein</fullName>
    </submittedName>
</protein>
<organism evidence="1 2">
    <name type="scientific">Vibrio rhizosphaerae</name>
    <dbReference type="NCBI Taxonomy" id="398736"/>
    <lineage>
        <taxon>Bacteria</taxon>
        <taxon>Pseudomonadati</taxon>
        <taxon>Pseudomonadota</taxon>
        <taxon>Gammaproteobacteria</taxon>
        <taxon>Vibrionales</taxon>
        <taxon>Vibrionaceae</taxon>
        <taxon>Vibrio</taxon>
    </lineage>
</organism>
<name>A0ABU4IX37_9VIBR</name>
<dbReference type="EMBL" id="JAWRCP010000001">
    <property type="protein sequence ID" value="MDW6092839.1"/>
    <property type="molecule type" value="Genomic_DNA"/>
</dbReference>
<reference evidence="1 2" key="1">
    <citation type="submission" date="2023-11" db="EMBL/GenBank/DDBJ databases">
        <title>Plant-associative lifestyle of Vibrio porteresiae and its evolutionary dynamics.</title>
        <authorList>
            <person name="Rameshkumar N."/>
            <person name="Kirti K."/>
        </authorList>
    </citation>
    <scope>NUCLEOTIDE SEQUENCE [LARGE SCALE GENOMIC DNA]</scope>
    <source>
        <strain evidence="1 2">MSSRF7</strain>
    </source>
</reference>
<keyword evidence="2" id="KW-1185">Reference proteome</keyword>
<accession>A0ABU4IX37</accession>